<dbReference type="InterPro" id="IPR036866">
    <property type="entry name" value="RibonucZ/Hydroxyglut_hydro"/>
</dbReference>
<reference evidence="2" key="1">
    <citation type="submission" date="2020-02" db="EMBL/GenBank/DDBJ databases">
        <title>Delineation of the pyrene-degrading pathway in Roseobacter clade bacteria by genomic analysis.</title>
        <authorList>
            <person name="Zhou H."/>
            <person name="Wang H."/>
        </authorList>
    </citation>
    <scope>NUCLEOTIDE SEQUENCE</scope>
    <source>
        <strain evidence="2">PrR005</strain>
    </source>
</reference>
<dbReference type="EMBL" id="JAAGOX010000011">
    <property type="protein sequence ID" value="NDW44685.1"/>
    <property type="molecule type" value="Genomic_DNA"/>
</dbReference>
<accession>A0A6B2NS39</accession>
<dbReference type="GO" id="GO:0016787">
    <property type="term" value="F:hydrolase activity"/>
    <property type="evidence" value="ECO:0007669"/>
    <property type="project" value="UniProtKB-KW"/>
</dbReference>
<dbReference type="RefSeq" id="WP_164128660.1">
    <property type="nucleotide sequence ID" value="NZ_JAAGOX010000011.1"/>
</dbReference>
<evidence type="ECO:0000313" key="2">
    <source>
        <dbReference type="EMBL" id="NDW44685.1"/>
    </source>
</evidence>
<keyword evidence="2" id="KW-0378">Hydrolase</keyword>
<dbReference type="InterPro" id="IPR001279">
    <property type="entry name" value="Metallo-B-lactamas"/>
</dbReference>
<dbReference type="CDD" id="cd16279">
    <property type="entry name" value="metallo-hydrolase-like_MBL-fold"/>
    <property type="match status" value="1"/>
</dbReference>
<dbReference type="AlphaFoldDB" id="A0A6B2NS39"/>
<proteinExistence type="predicted"/>
<protein>
    <submittedName>
        <fullName evidence="2">MBL fold metallo-hydrolase</fullName>
    </submittedName>
</protein>
<dbReference type="Pfam" id="PF12706">
    <property type="entry name" value="Lactamase_B_2"/>
    <property type="match status" value="1"/>
</dbReference>
<name>A0A6B2NS39_9RHOB</name>
<feature type="domain" description="Metallo-beta-lactamase" evidence="1">
    <location>
        <begin position="38"/>
        <end position="213"/>
    </location>
</feature>
<dbReference type="SMART" id="SM00849">
    <property type="entry name" value="Lactamase_B"/>
    <property type="match status" value="1"/>
</dbReference>
<dbReference type="PANTHER" id="PTHR42663:SF6">
    <property type="entry name" value="HYDROLASE C777.06C-RELATED"/>
    <property type="match status" value="1"/>
</dbReference>
<dbReference type="SUPFAM" id="SSF56281">
    <property type="entry name" value="Metallo-hydrolase/oxidoreductase"/>
    <property type="match status" value="1"/>
</dbReference>
<organism evidence="2">
    <name type="scientific">Ruegeria sp. PrR005</name>
    <dbReference type="NCBI Taxonomy" id="2706882"/>
    <lineage>
        <taxon>Bacteria</taxon>
        <taxon>Pseudomonadati</taxon>
        <taxon>Pseudomonadota</taxon>
        <taxon>Alphaproteobacteria</taxon>
        <taxon>Rhodobacterales</taxon>
        <taxon>Roseobacteraceae</taxon>
        <taxon>Ruegeria</taxon>
    </lineage>
</organism>
<dbReference type="Gene3D" id="3.60.15.10">
    <property type="entry name" value="Ribonuclease Z/Hydroxyacylglutathione hydrolase-like"/>
    <property type="match status" value="1"/>
</dbReference>
<dbReference type="PANTHER" id="PTHR42663">
    <property type="entry name" value="HYDROLASE C777.06C-RELATED-RELATED"/>
    <property type="match status" value="1"/>
</dbReference>
<comment type="caution">
    <text evidence="2">The sequence shown here is derived from an EMBL/GenBank/DDBJ whole genome shotgun (WGS) entry which is preliminary data.</text>
</comment>
<gene>
    <name evidence="2" type="ORF">G0P99_06930</name>
</gene>
<sequence>MTMELRFTILGCGSSGGVPRLGGHWGDCDPSNPKNRRQRCSMLVEREGPDGTTTVLIDTTPDMRNQLLEAGTGRLDAVVYTHSHADHVHGIDDLRMIVFNMRARVPVWADGDTQNALLSRFGYAFVQPEGSPYPPILEMKTISGPFEIDGPGGPIPFRPFRVGHGSIDSLGFRIHDLAYLPDVAEIYEESWQDLQGLDCWILDALRRTPHPTHAHLEKSLHWIAKAAPRRAVLTNMHIDLDHATVSAETPDHIEPAYDGMVIRYPL</sequence>
<evidence type="ECO:0000259" key="1">
    <source>
        <dbReference type="SMART" id="SM00849"/>
    </source>
</evidence>